<name>A0A0N9HUZ0_9PSEU</name>
<keyword evidence="1" id="KW-0812">Transmembrane</keyword>
<evidence type="ECO:0000256" key="1">
    <source>
        <dbReference type="SAM" id="Phobius"/>
    </source>
</evidence>
<keyword evidence="1" id="KW-1133">Transmembrane helix</keyword>
<feature type="transmembrane region" description="Helical" evidence="1">
    <location>
        <begin position="7"/>
        <end position="26"/>
    </location>
</feature>
<protein>
    <recommendedName>
        <fullName evidence="4">PASTA domain-containing protein</fullName>
    </recommendedName>
</protein>
<accession>A0A0N9HUZ0</accession>
<evidence type="ECO:0000313" key="2">
    <source>
        <dbReference type="EMBL" id="ALG05707.1"/>
    </source>
</evidence>
<dbReference type="EMBL" id="CP012752">
    <property type="protein sequence ID" value="ALG05707.1"/>
    <property type="molecule type" value="Genomic_DNA"/>
</dbReference>
<proteinExistence type="predicted"/>
<dbReference type="AlphaFoldDB" id="A0A0N9HUZ0"/>
<keyword evidence="1" id="KW-0472">Membrane</keyword>
<dbReference type="KEGG" id="kphy:AOZ06_01090"/>
<evidence type="ECO:0000313" key="3">
    <source>
        <dbReference type="Proteomes" id="UP000063699"/>
    </source>
</evidence>
<reference evidence="2 3" key="1">
    <citation type="submission" date="2015-07" db="EMBL/GenBank/DDBJ databases">
        <title>Genome sequencing of Kibdelosporangium phytohabitans.</title>
        <authorList>
            <person name="Qin S."/>
            <person name="Xing K."/>
        </authorList>
    </citation>
    <scope>NUCLEOTIDE SEQUENCE [LARGE SCALE GENOMIC DNA]</scope>
    <source>
        <strain evidence="2 3">KLBMP1111</strain>
    </source>
</reference>
<dbReference type="RefSeq" id="WP_054287687.1">
    <property type="nucleotide sequence ID" value="NZ_CP012752.1"/>
</dbReference>
<keyword evidence="3" id="KW-1185">Reference proteome</keyword>
<dbReference type="Proteomes" id="UP000063699">
    <property type="component" value="Chromosome"/>
</dbReference>
<gene>
    <name evidence="2" type="ORF">AOZ06_01090</name>
</gene>
<dbReference type="OrthoDB" id="3691868at2"/>
<evidence type="ECO:0008006" key="4">
    <source>
        <dbReference type="Google" id="ProtNLM"/>
    </source>
</evidence>
<organism evidence="2 3">
    <name type="scientific">Kibdelosporangium phytohabitans</name>
    <dbReference type="NCBI Taxonomy" id="860235"/>
    <lineage>
        <taxon>Bacteria</taxon>
        <taxon>Bacillati</taxon>
        <taxon>Actinomycetota</taxon>
        <taxon>Actinomycetes</taxon>
        <taxon>Pseudonocardiales</taxon>
        <taxon>Pseudonocardiaceae</taxon>
        <taxon>Kibdelosporangium</taxon>
    </lineage>
</organism>
<sequence length="98" mass="10508">MTTESKTTAWALSLIATAAIFLTFFFDDSNPQSTVPGDLPGKSAITADNQLRRLGFANIMYLSELGGSATVRPEWTVVSVEGAGQTVGLDAWITVRVR</sequence>